<gene>
    <name evidence="1" type="ORF">RRG08_033799</name>
</gene>
<dbReference type="EMBL" id="JAWDGP010000301">
    <property type="protein sequence ID" value="KAK3801580.1"/>
    <property type="molecule type" value="Genomic_DNA"/>
</dbReference>
<accession>A0AAE1B946</accession>
<evidence type="ECO:0000313" key="2">
    <source>
        <dbReference type="Proteomes" id="UP001283361"/>
    </source>
</evidence>
<protein>
    <submittedName>
        <fullName evidence="1">Uncharacterized protein</fullName>
    </submittedName>
</protein>
<dbReference type="AlphaFoldDB" id="A0AAE1B946"/>
<evidence type="ECO:0000313" key="1">
    <source>
        <dbReference type="EMBL" id="KAK3801580.1"/>
    </source>
</evidence>
<sequence length="73" mass="8202">MVVKHKPPPTRCRVTSARSLGWTRLPPAGSSPLCGANKGTNRVYAKQGQPRRFPRLAYKREMRAQRSPDARSI</sequence>
<dbReference type="Proteomes" id="UP001283361">
    <property type="component" value="Unassembled WGS sequence"/>
</dbReference>
<proteinExistence type="predicted"/>
<comment type="caution">
    <text evidence="1">The sequence shown here is derived from an EMBL/GenBank/DDBJ whole genome shotgun (WGS) entry which is preliminary data.</text>
</comment>
<reference evidence="1" key="1">
    <citation type="journal article" date="2023" name="G3 (Bethesda)">
        <title>A reference genome for the long-term kleptoplast-retaining sea slug Elysia crispata morphotype clarki.</title>
        <authorList>
            <person name="Eastman K.E."/>
            <person name="Pendleton A.L."/>
            <person name="Shaikh M.A."/>
            <person name="Suttiyut T."/>
            <person name="Ogas R."/>
            <person name="Tomko P."/>
            <person name="Gavelis G."/>
            <person name="Widhalm J.R."/>
            <person name="Wisecaver J.H."/>
        </authorList>
    </citation>
    <scope>NUCLEOTIDE SEQUENCE</scope>
    <source>
        <strain evidence="1">ECLA1</strain>
    </source>
</reference>
<keyword evidence="2" id="KW-1185">Reference proteome</keyword>
<organism evidence="1 2">
    <name type="scientific">Elysia crispata</name>
    <name type="common">lettuce slug</name>
    <dbReference type="NCBI Taxonomy" id="231223"/>
    <lineage>
        <taxon>Eukaryota</taxon>
        <taxon>Metazoa</taxon>
        <taxon>Spiralia</taxon>
        <taxon>Lophotrochozoa</taxon>
        <taxon>Mollusca</taxon>
        <taxon>Gastropoda</taxon>
        <taxon>Heterobranchia</taxon>
        <taxon>Euthyneura</taxon>
        <taxon>Panpulmonata</taxon>
        <taxon>Sacoglossa</taxon>
        <taxon>Placobranchoidea</taxon>
        <taxon>Plakobranchidae</taxon>
        <taxon>Elysia</taxon>
    </lineage>
</organism>
<name>A0AAE1B946_9GAST</name>